<dbReference type="PANTHER" id="PTHR46114">
    <property type="entry name" value="APPLE DOMAIN-CONTAINING PROTEIN"/>
    <property type="match status" value="1"/>
</dbReference>
<dbReference type="AlphaFoldDB" id="A0A4Y2LVK1"/>
<evidence type="ECO:0000313" key="2">
    <source>
        <dbReference type="EMBL" id="GBN18851.1"/>
    </source>
</evidence>
<organism evidence="2 3">
    <name type="scientific">Araneus ventricosus</name>
    <name type="common">Orbweaver spider</name>
    <name type="synonym">Epeira ventricosa</name>
    <dbReference type="NCBI Taxonomy" id="182803"/>
    <lineage>
        <taxon>Eukaryota</taxon>
        <taxon>Metazoa</taxon>
        <taxon>Ecdysozoa</taxon>
        <taxon>Arthropoda</taxon>
        <taxon>Chelicerata</taxon>
        <taxon>Arachnida</taxon>
        <taxon>Araneae</taxon>
        <taxon>Araneomorphae</taxon>
        <taxon>Entelegynae</taxon>
        <taxon>Araneoidea</taxon>
        <taxon>Araneidae</taxon>
        <taxon>Araneus</taxon>
    </lineage>
</organism>
<comment type="caution">
    <text evidence="2">The sequence shown here is derived from an EMBL/GenBank/DDBJ whole genome shotgun (WGS) entry which is preliminary data.</text>
</comment>
<accession>A0A4Y2LVK1</accession>
<reference evidence="2 3" key="1">
    <citation type="journal article" date="2019" name="Sci. Rep.">
        <title>Orb-weaving spider Araneus ventricosus genome elucidates the spidroin gene catalogue.</title>
        <authorList>
            <person name="Kono N."/>
            <person name="Nakamura H."/>
            <person name="Ohtoshi R."/>
            <person name="Moran D.A.P."/>
            <person name="Shinohara A."/>
            <person name="Yoshida Y."/>
            <person name="Fujiwara M."/>
            <person name="Mori M."/>
            <person name="Tomita M."/>
            <person name="Arakawa K."/>
        </authorList>
    </citation>
    <scope>NUCLEOTIDE SEQUENCE [LARGE SCALE GENOMIC DNA]</scope>
</reference>
<dbReference type="OrthoDB" id="7999790at2759"/>
<name>A0A4Y2LVK1_ARAVE</name>
<feature type="chain" id="PRO_5021274958" evidence="1">
    <location>
        <begin position="19"/>
        <end position="112"/>
    </location>
</feature>
<protein>
    <submittedName>
        <fullName evidence="2">Uncharacterized protein</fullName>
    </submittedName>
</protein>
<proteinExistence type="predicted"/>
<keyword evidence="3" id="KW-1185">Reference proteome</keyword>
<dbReference type="EMBL" id="BGPR01006418">
    <property type="protein sequence ID" value="GBN18851.1"/>
    <property type="molecule type" value="Genomic_DNA"/>
</dbReference>
<evidence type="ECO:0000313" key="3">
    <source>
        <dbReference type="Proteomes" id="UP000499080"/>
    </source>
</evidence>
<gene>
    <name evidence="2" type="ORF">AVEN_188288_1</name>
</gene>
<keyword evidence="1" id="KW-0732">Signal</keyword>
<evidence type="ECO:0000256" key="1">
    <source>
        <dbReference type="SAM" id="SignalP"/>
    </source>
</evidence>
<dbReference type="Proteomes" id="UP000499080">
    <property type="component" value="Unassembled WGS sequence"/>
</dbReference>
<sequence length="112" mass="13077">MWGFKVIAMLLGLQGGNTKYPCFLCEWDSRERSQHWIKREWPVREKLKIGSKNVIEEALVDREKILLPQLHIKLGLIKKFVKALDKEGRCFKHLLHAFPGLSTAKVIKPLWV</sequence>
<feature type="signal peptide" evidence="1">
    <location>
        <begin position="1"/>
        <end position="18"/>
    </location>
</feature>
<dbReference type="PANTHER" id="PTHR46114:SF1">
    <property type="entry name" value="ZAD DOMAIN-CONTAINING PROTEIN"/>
    <property type="match status" value="1"/>
</dbReference>